<sequence length="150" mass="17452">MEKAKLVVPVRKLENSASNQLHGYDPEKLEKIKVKDDVNRLNHVKELINIDNDLKNLVKKVKIRRYIGLMYQITILKIYLSRHLAKLRNAKKVNILNSHIVQHHSYKKIDFNASLAQNQNLPSKSPNRMGLKMLPRTSKNQHFHKGGVFL</sequence>
<reference evidence="1 2" key="1">
    <citation type="submission" date="2016-10" db="EMBL/GenBank/DDBJ databases">
        <title>Reductive evolution of mitochondrial metabolism and differential evolution of invasion-related proteins in Cryptosporidium.</title>
        <authorList>
            <person name="Liu S."/>
            <person name="Roellig D.M."/>
            <person name="Guo Y."/>
            <person name="Li N."/>
            <person name="Frace M.A."/>
            <person name="Tang K."/>
            <person name="Zhang L."/>
            <person name="Feng Y."/>
            <person name="Xiao L."/>
        </authorList>
    </citation>
    <scope>NUCLEOTIDE SEQUENCE [LARGE SCALE GENOMIC DNA]</scope>
    <source>
        <strain evidence="1">39726</strain>
    </source>
</reference>
<evidence type="ECO:0000313" key="2">
    <source>
        <dbReference type="Proteomes" id="UP000186176"/>
    </source>
</evidence>
<dbReference type="VEuPathDB" id="CryptoDB:cubi_00798"/>
<dbReference type="EMBL" id="LRBP01000029">
    <property type="protein sequence ID" value="OII71420.1"/>
    <property type="molecule type" value="Genomic_DNA"/>
</dbReference>
<dbReference type="RefSeq" id="XP_028873255.1">
    <property type="nucleotide sequence ID" value="XM_029017811.1"/>
</dbReference>
<accession>A0A1J4MEG8</accession>
<proteinExistence type="predicted"/>
<keyword evidence="2" id="KW-1185">Reference proteome</keyword>
<protein>
    <submittedName>
        <fullName evidence="1">Uncharacterized protein</fullName>
    </submittedName>
</protein>
<dbReference type="OrthoDB" id="342284at2759"/>
<organism evidence="1 2">
    <name type="scientific">Cryptosporidium ubiquitum</name>
    <dbReference type="NCBI Taxonomy" id="857276"/>
    <lineage>
        <taxon>Eukaryota</taxon>
        <taxon>Sar</taxon>
        <taxon>Alveolata</taxon>
        <taxon>Apicomplexa</taxon>
        <taxon>Conoidasida</taxon>
        <taxon>Coccidia</taxon>
        <taxon>Eucoccidiorida</taxon>
        <taxon>Eimeriorina</taxon>
        <taxon>Cryptosporidiidae</taxon>
        <taxon>Cryptosporidium</taxon>
    </lineage>
</organism>
<dbReference type="AlphaFoldDB" id="A0A1J4MEG8"/>
<gene>
    <name evidence="1" type="ORF">cubi_00798</name>
</gene>
<dbReference type="GeneID" id="39977590"/>
<evidence type="ECO:0000313" key="1">
    <source>
        <dbReference type="EMBL" id="OII71420.1"/>
    </source>
</evidence>
<comment type="caution">
    <text evidence="1">The sequence shown here is derived from an EMBL/GenBank/DDBJ whole genome shotgun (WGS) entry which is preliminary data.</text>
</comment>
<dbReference type="Proteomes" id="UP000186176">
    <property type="component" value="Unassembled WGS sequence"/>
</dbReference>
<name>A0A1J4MEG8_9CRYT</name>